<dbReference type="Gene3D" id="3.40.630.30">
    <property type="match status" value="1"/>
</dbReference>
<evidence type="ECO:0000313" key="3">
    <source>
        <dbReference type="Proteomes" id="UP000029055"/>
    </source>
</evidence>
<dbReference type="Proteomes" id="UP000029055">
    <property type="component" value="Unassembled WGS sequence"/>
</dbReference>
<dbReference type="InterPro" id="IPR016181">
    <property type="entry name" value="Acyl_CoA_acyltransferase"/>
</dbReference>
<dbReference type="CDD" id="cd04301">
    <property type="entry name" value="NAT_SF"/>
    <property type="match status" value="1"/>
</dbReference>
<comment type="caution">
    <text evidence="2">The sequence shown here is derived from an EMBL/GenBank/DDBJ whole genome shotgun (WGS) entry which is preliminary data.</text>
</comment>
<dbReference type="eggNOG" id="COG1247">
    <property type="taxonomic scope" value="Bacteria"/>
</dbReference>
<dbReference type="PROSITE" id="PS51186">
    <property type="entry name" value="GNAT"/>
    <property type="match status" value="1"/>
</dbReference>
<keyword evidence="2" id="KW-0808">Transferase</keyword>
<dbReference type="InterPro" id="IPR000182">
    <property type="entry name" value="GNAT_dom"/>
</dbReference>
<organism evidence="2 3">
    <name type="scientific">Bifidobacterium subtile</name>
    <dbReference type="NCBI Taxonomy" id="77635"/>
    <lineage>
        <taxon>Bacteria</taxon>
        <taxon>Bacillati</taxon>
        <taxon>Actinomycetota</taxon>
        <taxon>Actinomycetes</taxon>
        <taxon>Bifidobacteriales</taxon>
        <taxon>Bifidobacteriaceae</taxon>
        <taxon>Bifidobacterium</taxon>
    </lineage>
</organism>
<keyword evidence="3" id="KW-1185">Reference proteome</keyword>
<dbReference type="STRING" id="77635.BISU_0691"/>
<feature type="domain" description="N-acetyltransferase" evidence="1">
    <location>
        <begin position="16"/>
        <end position="183"/>
    </location>
</feature>
<reference evidence="2 3" key="1">
    <citation type="submission" date="2014-03" db="EMBL/GenBank/DDBJ databases">
        <title>Genomics of Bifidobacteria.</title>
        <authorList>
            <person name="Ventura M."/>
            <person name="Milani C."/>
            <person name="Lugli G.A."/>
        </authorList>
    </citation>
    <scope>NUCLEOTIDE SEQUENCE [LARGE SCALE GENOMIC DNA]</scope>
    <source>
        <strain evidence="2 3">LMG 11597</strain>
    </source>
</reference>
<dbReference type="EMBL" id="JGZR01000003">
    <property type="protein sequence ID" value="KFJ04680.1"/>
    <property type="molecule type" value="Genomic_DNA"/>
</dbReference>
<dbReference type="GO" id="GO:0016747">
    <property type="term" value="F:acyltransferase activity, transferring groups other than amino-acyl groups"/>
    <property type="evidence" value="ECO:0007669"/>
    <property type="project" value="InterPro"/>
</dbReference>
<accession>A0A087EA79</accession>
<sequence length="183" mass="19784">MRGRWDDVQAVLCGGGDGRSCQCAWPVMSASQWRTTGVSERADALRDELSGPLAPGVLAYVDETPAGWVRVGPRTAQQRLSRSRIVRQGSGEPIDAPDVWAATCFSIRKEYRHQGLSAALLDAAVEHARRHNARVLEAYPVDTALSSPSNNSLFVGVLTTFLRAGFQIVSRPTPSRAVVSLAL</sequence>
<name>A0A087EA79_9BIFI</name>
<dbReference type="SUPFAM" id="SSF55729">
    <property type="entry name" value="Acyl-CoA N-acyltransferases (Nat)"/>
    <property type="match status" value="1"/>
</dbReference>
<gene>
    <name evidence="2" type="ORF">BISU_0691</name>
</gene>
<proteinExistence type="predicted"/>
<evidence type="ECO:0000313" key="2">
    <source>
        <dbReference type="EMBL" id="KFJ04680.1"/>
    </source>
</evidence>
<evidence type="ECO:0000259" key="1">
    <source>
        <dbReference type="PROSITE" id="PS51186"/>
    </source>
</evidence>
<protein>
    <submittedName>
        <fullName evidence="2">GCN5-related N-acetyltransferase</fullName>
    </submittedName>
</protein>
<dbReference type="Pfam" id="PF00583">
    <property type="entry name" value="Acetyltransf_1"/>
    <property type="match status" value="1"/>
</dbReference>
<dbReference type="AlphaFoldDB" id="A0A087EA79"/>